<dbReference type="EMBL" id="ML145135">
    <property type="protein sequence ID" value="TBU57601.1"/>
    <property type="molecule type" value="Genomic_DNA"/>
</dbReference>
<keyword evidence="3" id="KW-1185">Reference proteome</keyword>
<dbReference type="Gene3D" id="3.30.460.40">
    <property type="match status" value="1"/>
</dbReference>
<dbReference type="SUPFAM" id="SSF81301">
    <property type="entry name" value="Nucleotidyltransferase"/>
    <property type="match status" value="1"/>
</dbReference>
<accession>A0A4Q9M422</accession>
<name>A0A4Q9M422_9APHY</name>
<dbReference type="OrthoDB" id="3133286at2759"/>
<dbReference type="AlphaFoldDB" id="A0A4Q9M422"/>
<gene>
    <name evidence="2" type="ORF">BD310DRAFT_929004</name>
    <name evidence="1" type="ORF">BD311DRAFT_772016</name>
</gene>
<evidence type="ECO:0000313" key="3">
    <source>
        <dbReference type="Proteomes" id="UP000292082"/>
    </source>
</evidence>
<evidence type="ECO:0000313" key="1">
    <source>
        <dbReference type="EMBL" id="TBU21525.1"/>
    </source>
</evidence>
<dbReference type="InterPro" id="IPR043519">
    <property type="entry name" value="NT_sf"/>
</dbReference>
<evidence type="ECO:0000313" key="2">
    <source>
        <dbReference type="EMBL" id="TBU57601.1"/>
    </source>
</evidence>
<reference evidence="1 3" key="1">
    <citation type="submission" date="2019-01" db="EMBL/GenBank/DDBJ databases">
        <title>Draft genome sequences of three monokaryotic isolates of the white-rot basidiomycete fungus Dichomitus squalens.</title>
        <authorList>
            <consortium name="DOE Joint Genome Institute"/>
            <person name="Lopez S.C."/>
            <person name="Andreopoulos B."/>
            <person name="Pangilinan J."/>
            <person name="Lipzen A."/>
            <person name="Riley R."/>
            <person name="Ahrendt S."/>
            <person name="Ng V."/>
            <person name="Barry K."/>
            <person name="Daum C."/>
            <person name="Grigoriev I.V."/>
            <person name="Hilden K.S."/>
            <person name="Makela M.R."/>
            <person name="de Vries R.P."/>
        </authorList>
    </citation>
    <scope>NUCLEOTIDE SEQUENCE [LARGE SCALE GENOMIC DNA]</scope>
    <source>
        <strain evidence="2 3">CBS 464.89</strain>
        <strain evidence="1">OM18370.1</strain>
    </source>
</reference>
<dbReference type="OMA" id="IAIFESH"/>
<dbReference type="Proteomes" id="UP000292082">
    <property type="component" value="Unassembled WGS sequence"/>
</dbReference>
<dbReference type="EMBL" id="ML143599">
    <property type="protein sequence ID" value="TBU21525.1"/>
    <property type="molecule type" value="Genomic_DNA"/>
</dbReference>
<proteinExistence type="predicted"/>
<sequence length="223" mass="24875">MAPTSDDVLDIARKTIKIFSKYGLNCCLFGSTASYLYGVKRTPNDVDIVVLSNAYSQETLKEILVRDDSHFYLVGSKNRRATYRVLWYSLSNSSFHRPSLDCKVDILIPGILGIPMVPAERVHTIAGLPVMPMIPQLLLKVQGWSDHRASHRSDMQQKQYVDIGDIDELLAIAVAEGADVRAPECKWLPGSMTGVASTRIWSYTLRGSAKSKGEWKQLGFEIP</sequence>
<dbReference type="STRING" id="114155.A0A4Q9M422"/>
<protein>
    <submittedName>
        <fullName evidence="1">Uncharacterized protein</fullName>
    </submittedName>
</protein>
<organism evidence="1">
    <name type="scientific">Dichomitus squalens</name>
    <dbReference type="NCBI Taxonomy" id="114155"/>
    <lineage>
        <taxon>Eukaryota</taxon>
        <taxon>Fungi</taxon>
        <taxon>Dikarya</taxon>
        <taxon>Basidiomycota</taxon>
        <taxon>Agaricomycotina</taxon>
        <taxon>Agaricomycetes</taxon>
        <taxon>Polyporales</taxon>
        <taxon>Polyporaceae</taxon>
        <taxon>Dichomitus</taxon>
    </lineage>
</organism>
<dbReference type="Proteomes" id="UP000292957">
    <property type="component" value="Unassembled WGS sequence"/>
</dbReference>